<proteinExistence type="predicted"/>
<evidence type="ECO:0000313" key="2">
    <source>
        <dbReference type="Proteomes" id="UP001597192"/>
    </source>
</evidence>
<gene>
    <name evidence="1" type="ORF">ACFQ47_01445</name>
</gene>
<protein>
    <submittedName>
        <fullName evidence="1">HK97-gp10 family putative phage morphogenesis protein</fullName>
    </submittedName>
</protein>
<dbReference type="InterPro" id="IPR010064">
    <property type="entry name" value="HK97-gp10_tail"/>
</dbReference>
<dbReference type="EMBL" id="JBHTOG010000004">
    <property type="protein sequence ID" value="MFD1431373.1"/>
    <property type="molecule type" value="Genomic_DNA"/>
</dbReference>
<comment type="caution">
    <text evidence="1">The sequence shown here is derived from an EMBL/GenBank/DDBJ whole genome shotgun (WGS) entry which is preliminary data.</text>
</comment>
<evidence type="ECO:0000313" key="1">
    <source>
        <dbReference type="EMBL" id="MFD1431373.1"/>
    </source>
</evidence>
<dbReference type="RefSeq" id="WP_125697238.1">
    <property type="nucleotide sequence ID" value="NZ_JBHTOG010000004.1"/>
</dbReference>
<dbReference type="Pfam" id="PF04883">
    <property type="entry name" value="HK97-gp10_like"/>
    <property type="match status" value="1"/>
</dbReference>
<dbReference type="NCBIfam" id="TIGR01725">
    <property type="entry name" value="phge_HK97_gp10"/>
    <property type="match status" value="1"/>
</dbReference>
<name>A0ABW4CNB3_9LACO</name>
<sequence>MSVKTTGIDELQAKLLALDLGIQANARKAVKDGAEVFAKALSENTPEYTDGPGADAVHLADHVALGAVTDKTGDISVDVGYDKETGGYAHFPNSGTSKQSPQHFIEATEEKTRDAVIAAMLKHLEV</sequence>
<reference evidence="2" key="1">
    <citation type="journal article" date="2019" name="Int. J. Syst. Evol. Microbiol.">
        <title>The Global Catalogue of Microorganisms (GCM) 10K type strain sequencing project: providing services to taxonomists for standard genome sequencing and annotation.</title>
        <authorList>
            <consortium name="The Broad Institute Genomics Platform"/>
            <consortium name="The Broad Institute Genome Sequencing Center for Infectious Disease"/>
            <person name="Wu L."/>
            <person name="Ma J."/>
        </authorList>
    </citation>
    <scope>NUCLEOTIDE SEQUENCE [LARGE SCALE GENOMIC DNA]</scope>
    <source>
        <strain evidence="2">CCM 8947</strain>
    </source>
</reference>
<dbReference type="Proteomes" id="UP001597192">
    <property type="component" value="Unassembled WGS sequence"/>
</dbReference>
<keyword evidence="2" id="KW-1185">Reference proteome</keyword>
<accession>A0ABW4CNB3</accession>
<organism evidence="1 2">
    <name type="scientific">Lacticaseibacillus yichunensis</name>
    <dbReference type="NCBI Taxonomy" id="2486015"/>
    <lineage>
        <taxon>Bacteria</taxon>
        <taxon>Bacillati</taxon>
        <taxon>Bacillota</taxon>
        <taxon>Bacilli</taxon>
        <taxon>Lactobacillales</taxon>
        <taxon>Lactobacillaceae</taxon>
        <taxon>Lacticaseibacillus</taxon>
    </lineage>
</organism>